<accession>A0A291M4V2</accession>
<gene>
    <name evidence="3" type="ORF">CBW24_17220</name>
</gene>
<feature type="signal peptide" evidence="2">
    <location>
        <begin position="1"/>
        <end position="22"/>
    </location>
</feature>
<feature type="region of interest" description="Disordered" evidence="1">
    <location>
        <begin position="91"/>
        <end position="117"/>
    </location>
</feature>
<organism evidence="3 4">
    <name type="scientific">Pacificitalea manganoxidans</name>
    <dbReference type="NCBI Taxonomy" id="1411902"/>
    <lineage>
        <taxon>Bacteria</taxon>
        <taxon>Pseudomonadati</taxon>
        <taxon>Pseudomonadota</taxon>
        <taxon>Alphaproteobacteria</taxon>
        <taxon>Rhodobacterales</taxon>
        <taxon>Paracoccaceae</taxon>
        <taxon>Pacificitalea</taxon>
    </lineage>
</organism>
<geneLocation type="plasmid" evidence="4">
    <name>pdy25-c</name>
</geneLocation>
<evidence type="ECO:0000256" key="1">
    <source>
        <dbReference type="SAM" id="MobiDB-lite"/>
    </source>
</evidence>
<name>A0A291M4V2_9RHOB</name>
<evidence type="ECO:0000313" key="3">
    <source>
        <dbReference type="EMBL" id="ATI43877.1"/>
    </source>
</evidence>
<feature type="chain" id="PRO_5012719386" evidence="2">
    <location>
        <begin position="23"/>
        <end position="117"/>
    </location>
</feature>
<dbReference type="EMBL" id="CP021407">
    <property type="protein sequence ID" value="ATI43877.1"/>
    <property type="molecule type" value="Genomic_DNA"/>
</dbReference>
<dbReference type="AlphaFoldDB" id="A0A291M4V2"/>
<keyword evidence="3" id="KW-0614">Plasmid</keyword>
<proteinExistence type="predicted"/>
<sequence length="117" mass="11654">MTSSVKIKTAQFMAVIAGSVMALTLAVVPIHALEATGAAQGDASAQILQLAQAKPTGKQAKPSGKRPPREAVEACEGRAAGDACSFELPDGKTEAGTCRAPDAKAPAACAPAKAPKG</sequence>
<keyword evidence="4" id="KW-1185">Reference proteome</keyword>
<evidence type="ECO:0000256" key="2">
    <source>
        <dbReference type="SAM" id="SignalP"/>
    </source>
</evidence>
<feature type="compositionally biased region" description="Low complexity" evidence="1">
    <location>
        <begin position="103"/>
        <end position="117"/>
    </location>
</feature>
<evidence type="ECO:0000313" key="4">
    <source>
        <dbReference type="Proteomes" id="UP000219050"/>
    </source>
</evidence>
<dbReference type="OrthoDB" id="7726474at2"/>
<protein>
    <submittedName>
        <fullName evidence="3">Uncharacterized protein</fullName>
    </submittedName>
</protein>
<dbReference type="Proteomes" id="UP000219050">
    <property type="component" value="Plasmid pDY25-C"/>
</dbReference>
<dbReference type="KEGG" id="cmag:CBW24_17220"/>
<dbReference type="RefSeq" id="WP_097374519.1">
    <property type="nucleotide sequence ID" value="NZ_CP021407.1"/>
</dbReference>
<reference evidence="3 4" key="1">
    <citation type="submission" date="2017-05" db="EMBL/GenBank/DDBJ databases">
        <title>Comparative genomic and metabolic analysis of manganese-oxidizing mechanisms in Celeribater manganoxidans DY25T: its adaption to the environment of polymetallic nodule.</title>
        <authorList>
            <person name="Wang X."/>
        </authorList>
    </citation>
    <scope>NUCLEOTIDE SEQUENCE [LARGE SCALE GENOMIC DNA]</scope>
    <source>
        <strain evidence="3 4">DY25</strain>
        <plasmid evidence="4">pdy25-c</plasmid>
    </source>
</reference>
<keyword evidence="2" id="KW-0732">Signal</keyword>